<evidence type="ECO:0000256" key="1">
    <source>
        <dbReference type="SAM" id="Phobius"/>
    </source>
</evidence>
<dbReference type="RefSeq" id="WP_240177950.1">
    <property type="nucleotide sequence ID" value="NZ_CP092362.2"/>
</dbReference>
<gene>
    <name evidence="2" type="ORF">MI149_27755</name>
</gene>
<name>A0ABY3TPN1_9MYCO</name>
<protein>
    <submittedName>
        <fullName evidence="2">Uncharacterized protein</fullName>
    </submittedName>
</protein>
<organism evidence="2 3">
    <name type="scientific">Mycolicibacterium crocinum</name>
    <dbReference type="NCBI Taxonomy" id="388459"/>
    <lineage>
        <taxon>Bacteria</taxon>
        <taxon>Bacillati</taxon>
        <taxon>Actinomycetota</taxon>
        <taxon>Actinomycetes</taxon>
        <taxon>Mycobacteriales</taxon>
        <taxon>Mycobacteriaceae</taxon>
        <taxon>Mycolicibacterium</taxon>
    </lineage>
</organism>
<feature type="transmembrane region" description="Helical" evidence="1">
    <location>
        <begin position="5"/>
        <end position="24"/>
    </location>
</feature>
<evidence type="ECO:0000313" key="3">
    <source>
        <dbReference type="Proteomes" id="UP001055337"/>
    </source>
</evidence>
<keyword evidence="1" id="KW-1133">Transmembrane helix</keyword>
<accession>A0ABY3TPN1</accession>
<reference evidence="2" key="1">
    <citation type="submission" date="2022-08" db="EMBL/GenBank/DDBJ databases">
        <title>Whole genome sequencing of non-tuberculosis mycobacteria type-strains.</title>
        <authorList>
            <person name="Igarashi Y."/>
            <person name="Osugi A."/>
            <person name="Mitarai S."/>
        </authorList>
    </citation>
    <scope>NUCLEOTIDE SEQUENCE</scope>
    <source>
        <strain evidence="2">JCM 16369</strain>
    </source>
</reference>
<keyword evidence="3" id="KW-1185">Reference proteome</keyword>
<dbReference type="EMBL" id="CP092362">
    <property type="protein sequence ID" value="ULN41334.1"/>
    <property type="molecule type" value="Genomic_DNA"/>
</dbReference>
<keyword evidence="1" id="KW-0472">Membrane</keyword>
<keyword evidence="1" id="KW-0812">Transmembrane</keyword>
<feature type="transmembrane region" description="Helical" evidence="1">
    <location>
        <begin position="36"/>
        <end position="59"/>
    </location>
</feature>
<proteinExistence type="predicted"/>
<dbReference type="Proteomes" id="UP001055337">
    <property type="component" value="Chromosome"/>
</dbReference>
<evidence type="ECO:0000313" key="2">
    <source>
        <dbReference type="EMBL" id="ULN41334.1"/>
    </source>
</evidence>
<sequence>MGFDVYLVSAVIAAVVAWLVSPRFQSYDPPSDIARGFWSAVAGALWPLIVVGAVQIIAVRYIARRLRPAPVEAVDLASLVALPDAGVRS</sequence>